<sequence length="175" mass="18636">MQVADFIVKKRMVIGHECAGVIKDIGSTVKSLAVGDRVAWSPVLVAKVVIFVKVEGIAYAKMKFFGSPPTNGSLANQVVHPENLVFKLPDKVSLEGAICEPLSVVSPCHVTPNNKVVLIFAAGPIGLVTMLAACTFGAPKIIIADVDDCRLSYAKNLSADGTIQVSTNMQVMRKQ</sequence>
<dbReference type="STRING" id="35608.A0A2U1MKU1"/>
<comment type="caution">
    <text evidence="7">The sequence shown here is derived from an EMBL/GenBank/DDBJ whole genome shotgun (WGS) entry which is preliminary data.</text>
</comment>
<dbReference type="GO" id="GO:0016491">
    <property type="term" value="F:oxidoreductase activity"/>
    <property type="evidence" value="ECO:0007669"/>
    <property type="project" value="UniProtKB-KW"/>
</dbReference>
<dbReference type="SUPFAM" id="SSF51735">
    <property type="entry name" value="NAD(P)-binding Rossmann-fold domains"/>
    <property type="match status" value="1"/>
</dbReference>
<keyword evidence="8" id="KW-1185">Reference proteome</keyword>
<dbReference type="EMBL" id="PKPP01004998">
    <property type="protein sequence ID" value="PWA61883.1"/>
    <property type="molecule type" value="Genomic_DNA"/>
</dbReference>
<dbReference type="PROSITE" id="PS00059">
    <property type="entry name" value="ADH_ZINC"/>
    <property type="match status" value="1"/>
</dbReference>
<keyword evidence="3" id="KW-0479">Metal-binding</keyword>
<dbReference type="InterPro" id="IPR036291">
    <property type="entry name" value="NAD(P)-bd_dom_sf"/>
</dbReference>
<evidence type="ECO:0000313" key="8">
    <source>
        <dbReference type="Proteomes" id="UP000245207"/>
    </source>
</evidence>
<protein>
    <submittedName>
        <fullName evidence="7">Alcohol dehydrogenase, C-terminal</fullName>
    </submittedName>
</protein>
<dbReference type="AlphaFoldDB" id="A0A2U1MKU1"/>
<evidence type="ECO:0000259" key="6">
    <source>
        <dbReference type="Pfam" id="PF08240"/>
    </source>
</evidence>
<dbReference type="SUPFAM" id="SSF50129">
    <property type="entry name" value="GroES-like"/>
    <property type="match status" value="1"/>
</dbReference>
<feature type="domain" description="Alcohol dehydrogenase-like N-terminal" evidence="6">
    <location>
        <begin position="8"/>
        <end position="90"/>
    </location>
</feature>
<comment type="cofactor">
    <cofactor evidence="1">
        <name>Zn(2+)</name>
        <dbReference type="ChEBI" id="CHEBI:29105"/>
    </cofactor>
</comment>
<evidence type="ECO:0000256" key="5">
    <source>
        <dbReference type="ARBA" id="ARBA00023002"/>
    </source>
</evidence>
<evidence type="ECO:0000256" key="1">
    <source>
        <dbReference type="ARBA" id="ARBA00001947"/>
    </source>
</evidence>
<reference evidence="7 8" key="1">
    <citation type="journal article" date="2018" name="Mol. Plant">
        <title>The genome of Artemisia annua provides insight into the evolution of Asteraceae family and artemisinin biosynthesis.</title>
        <authorList>
            <person name="Shen Q."/>
            <person name="Zhang L."/>
            <person name="Liao Z."/>
            <person name="Wang S."/>
            <person name="Yan T."/>
            <person name="Shi P."/>
            <person name="Liu M."/>
            <person name="Fu X."/>
            <person name="Pan Q."/>
            <person name="Wang Y."/>
            <person name="Lv Z."/>
            <person name="Lu X."/>
            <person name="Zhang F."/>
            <person name="Jiang W."/>
            <person name="Ma Y."/>
            <person name="Chen M."/>
            <person name="Hao X."/>
            <person name="Li L."/>
            <person name="Tang Y."/>
            <person name="Lv G."/>
            <person name="Zhou Y."/>
            <person name="Sun X."/>
            <person name="Brodelius P.E."/>
            <person name="Rose J.K.C."/>
            <person name="Tang K."/>
        </authorList>
    </citation>
    <scope>NUCLEOTIDE SEQUENCE [LARGE SCALE GENOMIC DNA]</scope>
    <source>
        <strain evidence="8">cv. Huhao1</strain>
        <tissue evidence="7">Leaf</tissue>
    </source>
</reference>
<evidence type="ECO:0000256" key="3">
    <source>
        <dbReference type="ARBA" id="ARBA00022723"/>
    </source>
</evidence>
<evidence type="ECO:0000256" key="4">
    <source>
        <dbReference type="ARBA" id="ARBA00022833"/>
    </source>
</evidence>
<evidence type="ECO:0000313" key="7">
    <source>
        <dbReference type="EMBL" id="PWA61883.1"/>
    </source>
</evidence>
<comment type="similarity">
    <text evidence="2">Belongs to the zinc-containing alcohol dehydrogenase family.</text>
</comment>
<proteinExistence type="inferred from homology"/>
<dbReference type="InterPro" id="IPR011032">
    <property type="entry name" value="GroES-like_sf"/>
</dbReference>
<dbReference type="Proteomes" id="UP000245207">
    <property type="component" value="Unassembled WGS sequence"/>
</dbReference>
<keyword evidence="4" id="KW-0862">Zinc</keyword>
<dbReference type="PANTHER" id="PTHR43161">
    <property type="entry name" value="SORBITOL DEHYDROGENASE"/>
    <property type="match status" value="1"/>
</dbReference>
<evidence type="ECO:0000256" key="2">
    <source>
        <dbReference type="ARBA" id="ARBA00008072"/>
    </source>
</evidence>
<dbReference type="OrthoDB" id="256333at2759"/>
<dbReference type="Gene3D" id="3.90.180.10">
    <property type="entry name" value="Medium-chain alcohol dehydrogenases, catalytic domain"/>
    <property type="match status" value="1"/>
</dbReference>
<keyword evidence="5" id="KW-0560">Oxidoreductase</keyword>
<dbReference type="InterPro" id="IPR002328">
    <property type="entry name" value="ADH_Zn_CS"/>
</dbReference>
<dbReference type="InterPro" id="IPR013154">
    <property type="entry name" value="ADH-like_N"/>
</dbReference>
<dbReference type="GO" id="GO:0008270">
    <property type="term" value="F:zinc ion binding"/>
    <property type="evidence" value="ECO:0007669"/>
    <property type="project" value="InterPro"/>
</dbReference>
<accession>A0A2U1MKU1</accession>
<name>A0A2U1MKU1_ARTAN</name>
<organism evidence="7 8">
    <name type="scientific">Artemisia annua</name>
    <name type="common">Sweet wormwood</name>
    <dbReference type="NCBI Taxonomy" id="35608"/>
    <lineage>
        <taxon>Eukaryota</taxon>
        <taxon>Viridiplantae</taxon>
        <taxon>Streptophyta</taxon>
        <taxon>Embryophyta</taxon>
        <taxon>Tracheophyta</taxon>
        <taxon>Spermatophyta</taxon>
        <taxon>Magnoliopsida</taxon>
        <taxon>eudicotyledons</taxon>
        <taxon>Gunneridae</taxon>
        <taxon>Pentapetalae</taxon>
        <taxon>asterids</taxon>
        <taxon>campanulids</taxon>
        <taxon>Asterales</taxon>
        <taxon>Asteraceae</taxon>
        <taxon>Asteroideae</taxon>
        <taxon>Anthemideae</taxon>
        <taxon>Artemisiinae</taxon>
        <taxon>Artemisia</taxon>
    </lineage>
</organism>
<gene>
    <name evidence="7" type="ORF">CTI12_AA368910</name>
</gene>
<dbReference type="Pfam" id="PF08240">
    <property type="entry name" value="ADH_N"/>
    <property type="match status" value="1"/>
</dbReference>
<dbReference type="PANTHER" id="PTHR43161:SF17">
    <property type="entry name" value="L-IDONATE 5-DEHYDROGENASE"/>
    <property type="match status" value="1"/>
</dbReference>
<dbReference type="Gene3D" id="3.40.50.720">
    <property type="entry name" value="NAD(P)-binding Rossmann-like Domain"/>
    <property type="match status" value="1"/>
</dbReference>